<reference evidence="2 3" key="1">
    <citation type="submission" date="2018-11" db="EMBL/GenBank/DDBJ databases">
        <title>Trebonia kvetii gen.nov., sp.nov., a novel acidophilic actinobacterium, and proposal of the new actinobacterial family Treboniaceae fam. nov.</title>
        <authorList>
            <person name="Rapoport D."/>
            <person name="Sagova-Mareckova M."/>
            <person name="Sedlacek I."/>
            <person name="Provaznik J."/>
            <person name="Kralova S."/>
            <person name="Pavlinic D."/>
            <person name="Benes V."/>
            <person name="Kopecky J."/>
        </authorList>
    </citation>
    <scope>NUCLEOTIDE SEQUENCE [LARGE SCALE GENOMIC DNA]</scope>
    <source>
        <strain evidence="2 3">15Tr583</strain>
    </source>
</reference>
<dbReference type="AlphaFoldDB" id="A0A6P2BP82"/>
<dbReference type="EMBL" id="RPFW01000009">
    <property type="protein sequence ID" value="TVZ00321.1"/>
    <property type="molecule type" value="Genomic_DNA"/>
</dbReference>
<dbReference type="InterPro" id="IPR011697">
    <property type="entry name" value="Peptidase_C26"/>
</dbReference>
<keyword evidence="2" id="KW-0378">Hydrolase</keyword>
<dbReference type="RefSeq" id="WP_145861035.1">
    <property type="nucleotide sequence ID" value="NZ_RPFW01000009.1"/>
</dbReference>
<sequence length="255" mass="27140">MGRPIIGITGELDAARWGDWIREAVISPVSYTRVVERAGAAPVVLPSVPPSSVAAFVGTLDGLVFAGGRDLDPALYGQERGAETDEPDRRRDRFELALMRAALDAGLPILAIGRGLHVLTVARGGTLTQDLPGHCEQRARYTPHDVVLGADSLLGRLLGTRVSVPAAHHQAPYHLGDGLTVAGWSPDGEVTEALEVDGQRFAVGIHWHPEEGDDLRLLAALAEAASQPRRPAPESASPQQPRKPVAMKPKAGARR</sequence>
<dbReference type="OrthoDB" id="9813383at2"/>
<dbReference type="Proteomes" id="UP000460272">
    <property type="component" value="Unassembled WGS sequence"/>
</dbReference>
<dbReference type="PROSITE" id="PS51273">
    <property type="entry name" value="GATASE_TYPE_1"/>
    <property type="match status" value="1"/>
</dbReference>
<keyword evidence="3" id="KW-1185">Reference proteome</keyword>
<dbReference type="Gene3D" id="3.40.50.880">
    <property type="match status" value="1"/>
</dbReference>
<protein>
    <submittedName>
        <fullName evidence="2">Gamma-glutamyl-gamma-aminobutyrate hydrolase family protein</fullName>
    </submittedName>
</protein>
<dbReference type="GO" id="GO:0005829">
    <property type="term" value="C:cytosol"/>
    <property type="evidence" value="ECO:0007669"/>
    <property type="project" value="TreeGrafter"/>
</dbReference>
<dbReference type="SUPFAM" id="SSF52317">
    <property type="entry name" value="Class I glutamine amidotransferase-like"/>
    <property type="match status" value="1"/>
</dbReference>
<name>A0A6P2BP82_9ACTN</name>
<dbReference type="PANTHER" id="PTHR43235">
    <property type="entry name" value="GLUTAMINE AMIDOTRANSFERASE PB2B2.05-RELATED"/>
    <property type="match status" value="1"/>
</dbReference>
<dbReference type="GO" id="GO:0006598">
    <property type="term" value="P:polyamine catabolic process"/>
    <property type="evidence" value="ECO:0007669"/>
    <property type="project" value="TreeGrafter"/>
</dbReference>
<dbReference type="InterPro" id="IPR029062">
    <property type="entry name" value="Class_I_gatase-like"/>
</dbReference>
<evidence type="ECO:0000256" key="1">
    <source>
        <dbReference type="SAM" id="MobiDB-lite"/>
    </source>
</evidence>
<evidence type="ECO:0000313" key="2">
    <source>
        <dbReference type="EMBL" id="TVZ00321.1"/>
    </source>
</evidence>
<evidence type="ECO:0000313" key="3">
    <source>
        <dbReference type="Proteomes" id="UP000460272"/>
    </source>
</evidence>
<dbReference type="InterPro" id="IPR044668">
    <property type="entry name" value="PuuD-like"/>
</dbReference>
<proteinExistence type="predicted"/>
<dbReference type="PANTHER" id="PTHR43235:SF1">
    <property type="entry name" value="GLUTAMINE AMIDOTRANSFERASE PB2B2.05-RELATED"/>
    <property type="match status" value="1"/>
</dbReference>
<organism evidence="2 3">
    <name type="scientific">Trebonia kvetii</name>
    <dbReference type="NCBI Taxonomy" id="2480626"/>
    <lineage>
        <taxon>Bacteria</taxon>
        <taxon>Bacillati</taxon>
        <taxon>Actinomycetota</taxon>
        <taxon>Actinomycetes</taxon>
        <taxon>Streptosporangiales</taxon>
        <taxon>Treboniaceae</taxon>
        <taxon>Trebonia</taxon>
    </lineage>
</organism>
<feature type="region of interest" description="Disordered" evidence="1">
    <location>
        <begin position="223"/>
        <end position="255"/>
    </location>
</feature>
<dbReference type="CDD" id="cd01745">
    <property type="entry name" value="GATase1_2"/>
    <property type="match status" value="1"/>
</dbReference>
<dbReference type="Pfam" id="PF07722">
    <property type="entry name" value="Peptidase_C26"/>
    <property type="match status" value="1"/>
</dbReference>
<accession>A0A6P2BP82</accession>
<dbReference type="GO" id="GO:0033969">
    <property type="term" value="F:gamma-glutamyl-gamma-aminobutyrate hydrolase activity"/>
    <property type="evidence" value="ECO:0007669"/>
    <property type="project" value="TreeGrafter"/>
</dbReference>
<gene>
    <name evidence="2" type="ORF">EAS64_37410</name>
</gene>
<comment type="caution">
    <text evidence="2">The sequence shown here is derived from an EMBL/GenBank/DDBJ whole genome shotgun (WGS) entry which is preliminary data.</text>
</comment>